<name>A0ABN0WQ37_9BACI</name>
<accession>A0ABN0WQ37</accession>
<proteinExistence type="predicted"/>
<evidence type="ECO:0000313" key="2">
    <source>
        <dbReference type="EMBL" id="GAA0343595.1"/>
    </source>
</evidence>
<protein>
    <submittedName>
        <fullName evidence="2">Uncharacterized protein</fullName>
    </submittedName>
</protein>
<dbReference type="Proteomes" id="UP001500782">
    <property type="component" value="Unassembled WGS sequence"/>
</dbReference>
<evidence type="ECO:0000313" key="3">
    <source>
        <dbReference type="Proteomes" id="UP001500782"/>
    </source>
</evidence>
<dbReference type="EMBL" id="BAAADJ010000062">
    <property type="protein sequence ID" value="GAA0343595.1"/>
    <property type="molecule type" value="Genomic_DNA"/>
</dbReference>
<gene>
    <name evidence="2" type="ORF">GCM10008967_37570</name>
</gene>
<reference evidence="2 3" key="1">
    <citation type="journal article" date="2019" name="Int. J. Syst. Evol. Microbiol.">
        <title>The Global Catalogue of Microorganisms (GCM) 10K type strain sequencing project: providing services to taxonomists for standard genome sequencing and annotation.</title>
        <authorList>
            <consortium name="The Broad Institute Genomics Platform"/>
            <consortium name="The Broad Institute Genome Sequencing Center for Infectious Disease"/>
            <person name="Wu L."/>
            <person name="Ma J."/>
        </authorList>
    </citation>
    <scope>NUCLEOTIDE SEQUENCE [LARGE SCALE GENOMIC DNA]</scope>
    <source>
        <strain evidence="2 3">JCM 9731</strain>
    </source>
</reference>
<keyword evidence="1" id="KW-1133">Transmembrane helix</keyword>
<sequence>MFPGYKAKLMSIIWMGVGSAILTSIFSSVIIAYVLKINKKISRISNG</sequence>
<keyword evidence="1" id="KW-0812">Transmembrane</keyword>
<dbReference type="RefSeq" id="WP_343802629.1">
    <property type="nucleotide sequence ID" value="NZ_BAAADJ010000062.1"/>
</dbReference>
<feature type="transmembrane region" description="Helical" evidence="1">
    <location>
        <begin position="12"/>
        <end position="35"/>
    </location>
</feature>
<keyword evidence="3" id="KW-1185">Reference proteome</keyword>
<evidence type="ECO:0000256" key="1">
    <source>
        <dbReference type="SAM" id="Phobius"/>
    </source>
</evidence>
<organism evidence="2 3">
    <name type="scientific">Bacillus carboniphilus</name>
    <dbReference type="NCBI Taxonomy" id="86663"/>
    <lineage>
        <taxon>Bacteria</taxon>
        <taxon>Bacillati</taxon>
        <taxon>Bacillota</taxon>
        <taxon>Bacilli</taxon>
        <taxon>Bacillales</taxon>
        <taxon>Bacillaceae</taxon>
        <taxon>Bacillus</taxon>
    </lineage>
</organism>
<keyword evidence="1" id="KW-0472">Membrane</keyword>
<comment type="caution">
    <text evidence="2">The sequence shown here is derived from an EMBL/GenBank/DDBJ whole genome shotgun (WGS) entry which is preliminary data.</text>
</comment>